<dbReference type="EMBL" id="JAIQCV010000013">
    <property type="protein sequence ID" value="KAH1031496.1"/>
    <property type="molecule type" value="Genomic_DNA"/>
</dbReference>
<name>A0A9D3U7P3_9ROSI</name>
<accession>A0A9D3U7P3</accession>
<dbReference type="OrthoDB" id="10492805at2759"/>
<comment type="caution">
    <text evidence="1">The sequence shown here is derived from an EMBL/GenBank/DDBJ whole genome shotgun (WGS) entry which is preliminary data.</text>
</comment>
<sequence>MDLTQVDARLNTRLKEFREEMHSKMKGLFEQYMGPTSATTRRHSLDEGKEL</sequence>
<reference evidence="1 2" key="1">
    <citation type="journal article" date="2021" name="Plant Biotechnol. J.">
        <title>Multi-omics assisted identification of the key and species-specific regulatory components of drought-tolerant mechanisms in Gossypium stocksii.</title>
        <authorList>
            <person name="Yu D."/>
            <person name="Ke L."/>
            <person name="Zhang D."/>
            <person name="Wu Y."/>
            <person name="Sun Y."/>
            <person name="Mei J."/>
            <person name="Sun J."/>
            <person name="Sun Y."/>
        </authorList>
    </citation>
    <scope>NUCLEOTIDE SEQUENCE [LARGE SCALE GENOMIC DNA]</scope>
    <source>
        <strain evidence="2">cv. E1</strain>
        <tissue evidence="1">Leaf</tissue>
    </source>
</reference>
<proteinExistence type="predicted"/>
<organism evidence="1 2">
    <name type="scientific">Gossypium stocksii</name>
    <dbReference type="NCBI Taxonomy" id="47602"/>
    <lineage>
        <taxon>Eukaryota</taxon>
        <taxon>Viridiplantae</taxon>
        <taxon>Streptophyta</taxon>
        <taxon>Embryophyta</taxon>
        <taxon>Tracheophyta</taxon>
        <taxon>Spermatophyta</taxon>
        <taxon>Magnoliopsida</taxon>
        <taxon>eudicotyledons</taxon>
        <taxon>Gunneridae</taxon>
        <taxon>Pentapetalae</taxon>
        <taxon>rosids</taxon>
        <taxon>malvids</taxon>
        <taxon>Malvales</taxon>
        <taxon>Malvaceae</taxon>
        <taxon>Malvoideae</taxon>
        <taxon>Gossypium</taxon>
    </lineage>
</organism>
<evidence type="ECO:0000313" key="2">
    <source>
        <dbReference type="Proteomes" id="UP000828251"/>
    </source>
</evidence>
<dbReference type="AlphaFoldDB" id="A0A9D3U7P3"/>
<keyword evidence="2" id="KW-1185">Reference proteome</keyword>
<protein>
    <submittedName>
        <fullName evidence="1">Uncharacterized protein</fullName>
    </submittedName>
</protein>
<evidence type="ECO:0000313" key="1">
    <source>
        <dbReference type="EMBL" id="KAH1031496.1"/>
    </source>
</evidence>
<gene>
    <name evidence="1" type="ORF">J1N35_043670</name>
</gene>
<dbReference type="Proteomes" id="UP000828251">
    <property type="component" value="Unassembled WGS sequence"/>
</dbReference>